<organism evidence="3 4">
    <name type="scientific">Neonectria punicea</name>
    <dbReference type="NCBI Taxonomy" id="979145"/>
    <lineage>
        <taxon>Eukaryota</taxon>
        <taxon>Fungi</taxon>
        <taxon>Dikarya</taxon>
        <taxon>Ascomycota</taxon>
        <taxon>Pezizomycotina</taxon>
        <taxon>Sordariomycetes</taxon>
        <taxon>Hypocreomycetidae</taxon>
        <taxon>Hypocreales</taxon>
        <taxon>Nectriaceae</taxon>
        <taxon>Neonectria</taxon>
    </lineage>
</organism>
<dbReference type="InterPro" id="IPR015422">
    <property type="entry name" value="PyrdxlP-dep_Trfase_small"/>
</dbReference>
<reference evidence="3 4" key="1">
    <citation type="journal article" date="2025" name="Microbiol. Resour. Announc.">
        <title>Draft genome sequences for Neonectria magnoliae and Neonectria punicea, canker pathogens of Liriodendron tulipifera and Acer saccharum in West Virginia.</title>
        <authorList>
            <person name="Petronek H.M."/>
            <person name="Kasson M.T."/>
            <person name="Metheny A.M."/>
            <person name="Stauder C.M."/>
            <person name="Lovett B."/>
            <person name="Lynch S.C."/>
            <person name="Garnas J.R."/>
            <person name="Kasson L.R."/>
            <person name="Stajich J.E."/>
        </authorList>
    </citation>
    <scope>NUCLEOTIDE SEQUENCE [LARGE SCALE GENOMIC DNA]</scope>
    <source>
        <strain evidence="3 4">NRRL 64653</strain>
    </source>
</reference>
<dbReference type="Proteomes" id="UP001498476">
    <property type="component" value="Unassembled WGS sequence"/>
</dbReference>
<dbReference type="Gene3D" id="3.40.640.10">
    <property type="entry name" value="Type I PLP-dependent aspartate aminotransferase-like (Major domain)"/>
    <property type="match status" value="1"/>
</dbReference>
<dbReference type="InterPro" id="IPR015421">
    <property type="entry name" value="PyrdxlP-dep_Trfase_major"/>
</dbReference>
<dbReference type="Gene3D" id="3.90.1150.10">
    <property type="entry name" value="Aspartate Aminotransferase, domain 1"/>
    <property type="match status" value="1"/>
</dbReference>
<name>A0ABR1HA55_9HYPO</name>
<dbReference type="PANTHER" id="PTHR43586">
    <property type="entry name" value="CYSTEINE DESULFURASE"/>
    <property type="match status" value="1"/>
</dbReference>
<dbReference type="SUPFAM" id="SSF53383">
    <property type="entry name" value="PLP-dependent transferases"/>
    <property type="match status" value="1"/>
</dbReference>
<accession>A0ABR1HA55</accession>
<evidence type="ECO:0000313" key="3">
    <source>
        <dbReference type="EMBL" id="KAK7417451.1"/>
    </source>
</evidence>
<sequence length="437" mass="47827">MAPAQILDTPSVKATSAFTSTSIKAKASNSEHSSPPDESIFSNYRQLVPLVATDGATYLNASFSPPSNLIVHDAITKYAHDALHNPHPKPEWQAAAAETRELIARYINAESSDSVALMRDTTEGLNSFIRSIKFSPGDNVVLLDSEHPNHAYGWMALRASGLEVRQVPSIPEAERTGKVTAATAETFAPYVDERTRAIGLSFIMFHSGQWNDVADICAAFRPRGIHVLVDMTQQVGFANVDVRALGVSAAAFGMHKGLNCPAGLAALYVDPSIVKEMDPTPPIVGYGTVSNVRADLLVPADDIIYHPSARRYEHLNVSLVACVAARAWLKFYLGVMGPEKVELHLYRLGDALRDECASLKVPIVGPESRKEHAPHLYILDLHDARWMQHFKEHSIYVTPYRLGVRVSFGFYNNMEDVKVLTSVLKAGLDLGFPAGKN</sequence>
<keyword evidence="1" id="KW-0663">Pyridoxal phosphate</keyword>
<protein>
    <recommendedName>
        <fullName evidence="2">Aminotransferase class V domain-containing protein</fullName>
    </recommendedName>
</protein>
<dbReference type="InterPro" id="IPR015424">
    <property type="entry name" value="PyrdxlP-dep_Trfase"/>
</dbReference>
<proteinExistence type="predicted"/>
<dbReference type="Pfam" id="PF00266">
    <property type="entry name" value="Aminotran_5"/>
    <property type="match status" value="1"/>
</dbReference>
<feature type="domain" description="Aminotransferase class V" evidence="2">
    <location>
        <begin position="85"/>
        <end position="420"/>
    </location>
</feature>
<comment type="caution">
    <text evidence="3">The sequence shown here is derived from an EMBL/GenBank/DDBJ whole genome shotgun (WGS) entry which is preliminary data.</text>
</comment>
<evidence type="ECO:0000256" key="1">
    <source>
        <dbReference type="ARBA" id="ARBA00022898"/>
    </source>
</evidence>
<evidence type="ECO:0000259" key="2">
    <source>
        <dbReference type="Pfam" id="PF00266"/>
    </source>
</evidence>
<evidence type="ECO:0000313" key="4">
    <source>
        <dbReference type="Proteomes" id="UP001498476"/>
    </source>
</evidence>
<dbReference type="PANTHER" id="PTHR43586:SF8">
    <property type="entry name" value="CYSTEINE DESULFURASE 1, CHLOROPLASTIC"/>
    <property type="match status" value="1"/>
</dbReference>
<keyword evidence="4" id="KW-1185">Reference proteome</keyword>
<gene>
    <name evidence="3" type="ORF">QQX98_004571</name>
</gene>
<dbReference type="InterPro" id="IPR000192">
    <property type="entry name" value="Aminotrans_V_dom"/>
</dbReference>
<dbReference type="EMBL" id="JAZAVJ010000057">
    <property type="protein sequence ID" value="KAK7417451.1"/>
    <property type="molecule type" value="Genomic_DNA"/>
</dbReference>